<comment type="caution">
    <text evidence="10">The sequence shown here is derived from an EMBL/GenBank/DDBJ whole genome shotgun (WGS) entry which is preliminary data.</text>
</comment>
<evidence type="ECO:0000256" key="9">
    <source>
        <dbReference type="SAM" id="Phobius"/>
    </source>
</evidence>
<evidence type="ECO:0000256" key="7">
    <source>
        <dbReference type="ARBA" id="ARBA00023136"/>
    </source>
</evidence>
<evidence type="ECO:0000256" key="2">
    <source>
        <dbReference type="ARBA" id="ARBA00022448"/>
    </source>
</evidence>
<dbReference type="Proteomes" id="UP000262882">
    <property type="component" value="Unassembled WGS sequence"/>
</dbReference>
<keyword evidence="7 9" id="KW-0472">Membrane</keyword>
<reference evidence="10 11" key="1">
    <citation type="submission" date="2018-08" db="EMBL/GenBank/DDBJ databases">
        <title>Actinomadura spongicola sp. nov., isolated from marine sponge Leucetta chagosensis.</title>
        <authorList>
            <person name="Li L."/>
            <person name="Lin H.W."/>
        </authorList>
    </citation>
    <scope>NUCLEOTIDE SEQUENCE [LARGE SCALE GENOMIC DNA]</scope>
    <source>
        <strain evidence="10 11">LHW52907</strain>
    </source>
</reference>
<dbReference type="AlphaFoldDB" id="A0A372G9C3"/>
<keyword evidence="11" id="KW-1185">Reference proteome</keyword>
<evidence type="ECO:0000256" key="4">
    <source>
        <dbReference type="ARBA" id="ARBA00022692"/>
    </source>
</evidence>
<dbReference type="OrthoDB" id="9807115at2"/>
<dbReference type="InterPro" id="IPR001851">
    <property type="entry name" value="ABC_transp_permease"/>
</dbReference>
<dbReference type="CDD" id="cd06582">
    <property type="entry name" value="TM_PBP1_LivH_like"/>
    <property type="match status" value="1"/>
</dbReference>
<feature type="transmembrane region" description="Helical" evidence="9">
    <location>
        <begin position="7"/>
        <end position="28"/>
    </location>
</feature>
<dbReference type="PANTHER" id="PTHR11795">
    <property type="entry name" value="BRANCHED-CHAIN AMINO ACID TRANSPORT SYSTEM PERMEASE PROTEIN LIVH"/>
    <property type="match status" value="1"/>
</dbReference>
<sequence>MNRLIELLAIGVSLGSIYALIAVGFAVIFKGTRVVNFAQGSILLLGAYIVAVLSPHVGFWAALGFGLAAGALGGLALYGLVGLVRHGDHMTLSILTIGADVLLATELARRVGSRVMPTGDPWSDGVLRVAGLTVPHARVAALLSALLVIGLLFVVFQRTAWGVSWRSAAADPEVATLMGIRLRRVRGASWLIGDALATLAGLFLVAFPNTGVEAHTGLLALRAIPAVIIGGLDSPEGAVLGGLAVGVAETLVAGYGDELGFLGQGAGDVTPYLLMILVLLWRPSGLFGSREAVRV</sequence>
<dbReference type="GO" id="GO:0022857">
    <property type="term" value="F:transmembrane transporter activity"/>
    <property type="evidence" value="ECO:0007669"/>
    <property type="project" value="InterPro"/>
</dbReference>
<accession>A0A372G9C3</accession>
<name>A0A372G9C3_9ACTN</name>
<gene>
    <name evidence="10" type="ORF">D0T12_30265</name>
</gene>
<proteinExistence type="inferred from homology"/>
<keyword evidence="2" id="KW-0813">Transport</keyword>
<comment type="similarity">
    <text evidence="8">Belongs to the binding-protein-dependent transport system permease family. LivHM subfamily.</text>
</comment>
<evidence type="ECO:0000313" key="11">
    <source>
        <dbReference type="Proteomes" id="UP000262882"/>
    </source>
</evidence>
<comment type="subcellular location">
    <subcellularLocation>
        <location evidence="1">Cell membrane</location>
        <topology evidence="1">Multi-pass membrane protein</topology>
    </subcellularLocation>
</comment>
<keyword evidence="4 9" id="KW-0812">Transmembrane</keyword>
<dbReference type="RefSeq" id="WP_117403906.1">
    <property type="nucleotide sequence ID" value="NZ_QVNQ01000011.1"/>
</dbReference>
<evidence type="ECO:0000256" key="3">
    <source>
        <dbReference type="ARBA" id="ARBA00022475"/>
    </source>
</evidence>
<protein>
    <submittedName>
        <fullName evidence="10">Branched-chain amino acid ABC transporter permease</fullName>
    </submittedName>
</protein>
<dbReference type="InterPro" id="IPR052157">
    <property type="entry name" value="BCAA_transport_permease"/>
</dbReference>
<dbReference type="GO" id="GO:0005886">
    <property type="term" value="C:plasma membrane"/>
    <property type="evidence" value="ECO:0007669"/>
    <property type="project" value="UniProtKB-SubCell"/>
</dbReference>
<keyword evidence="3" id="KW-1003">Cell membrane</keyword>
<dbReference type="PANTHER" id="PTHR11795:SF450">
    <property type="entry name" value="ABC TRANSPORTER PERMEASE PROTEIN"/>
    <property type="match status" value="1"/>
</dbReference>
<evidence type="ECO:0000256" key="8">
    <source>
        <dbReference type="ARBA" id="ARBA00037998"/>
    </source>
</evidence>
<feature type="transmembrane region" description="Helical" evidence="9">
    <location>
        <begin position="34"/>
        <end position="53"/>
    </location>
</feature>
<keyword evidence="6 9" id="KW-1133">Transmembrane helix</keyword>
<feature type="transmembrane region" description="Helical" evidence="9">
    <location>
        <begin position="60"/>
        <end position="81"/>
    </location>
</feature>
<evidence type="ECO:0000256" key="1">
    <source>
        <dbReference type="ARBA" id="ARBA00004651"/>
    </source>
</evidence>
<organism evidence="10 11">
    <name type="scientific">Actinomadura spongiicola</name>
    <dbReference type="NCBI Taxonomy" id="2303421"/>
    <lineage>
        <taxon>Bacteria</taxon>
        <taxon>Bacillati</taxon>
        <taxon>Actinomycetota</taxon>
        <taxon>Actinomycetes</taxon>
        <taxon>Streptosporangiales</taxon>
        <taxon>Thermomonosporaceae</taxon>
        <taxon>Actinomadura</taxon>
    </lineage>
</organism>
<keyword evidence="5" id="KW-0029">Amino-acid transport</keyword>
<evidence type="ECO:0000256" key="5">
    <source>
        <dbReference type="ARBA" id="ARBA00022970"/>
    </source>
</evidence>
<dbReference type="GO" id="GO:0006865">
    <property type="term" value="P:amino acid transport"/>
    <property type="evidence" value="ECO:0007669"/>
    <property type="project" value="UniProtKB-KW"/>
</dbReference>
<evidence type="ECO:0000313" key="10">
    <source>
        <dbReference type="EMBL" id="RFS81985.1"/>
    </source>
</evidence>
<feature type="transmembrane region" description="Helical" evidence="9">
    <location>
        <begin position="261"/>
        <end position="281"/>
    </location>
</feature>
<feature type="transmembrane region" description="Helical" evidence="9">
    <location>
        <begin position="188"/>
        <end position="208"/>
    </location>
</feature>
<feature type="transmembrane region" description="Helical" evidence="9">
    <location>
        <begin position="137"/>
        <end position="156"/>
    </location>
</feature>
<evidence type="ECO:0000256" key="6">
    <source>
        <dbReference type="ARBA" id="ARBA00022989"/>
    </source>
</evidence>
<dbReference type="EMBL" id="QVNQ01000011">
    <property type="protein sequence ID" value="RFS81985.1"/>
    <property type="molecule type" value="Genomic_DNA"/>
</dbReference>
<dbReference type="Pfam" id="PF02653">
    <property type="entry name" value="BPD_transp_2"/>
    <property type="match status" value="1"/>
</dbReference>